<dbReference type="Gene3D" id="3.30.1540.10">
    <property type="entry name" value="formyl-coa transferase, domain 3"/>
    <property type="match status" value="1"/>
</dbReference>
<dbReference type="SUPFAM" id="SSF89796">
    <property type="entry name" value="CoA-transferase family III (CaiB/BaiF)"/>
    <property type="match status" value="1"/>
</dbReference>
<protein>
    <recommendedName>
        <fullName evidence="4">CoA transferase</fullName>
    </recommendedName>
</protein>
<keyword evidence="1" id="KW-0808">Transferase</keyword>
<dbReference type="InterPro" id="IPR023606">
    <property type="entry name" value="CoA-Trfase_III_dom_1_sf"/>
</dbReference>
<dbReference type="PANTHER" id="PTHR48207">
    <property type="entry name" value="SUCCINATE--HYDROXYMETHYLGLUTARATE COA-TRANSFERASE"/>
    <property type="match status" value="1"/>
</dbReference>
<accession>A0A2T1HTC8</accession>
<dbReference type="PANTHER" id="PTHR48207:SF3">
    <property type="entry name" value="SUCCINATE--HYDROXYMETHYLGLUTARATE COA-TRANSFERASE"/>
    <property type="match status" value="1"/>
</dbReference>
<dbReference type="Proteomes" id="UP000239772">
    <property type="component" value="Unassembled WGS sequence"/>
</dbReference>
<dbReference type="GO" id="GO:0008410">
    <property type="term" value="F:CoA-transferase activity"/>
    <property type="evidence" value="ECO:0007669"/>
    <property type="project" value="TreeGrafter"/>
</dbReference>
<dbReference type="InterPro" id="IPR003673">
    <property type="entry name" value="CoA-Trfase_fam_III"/>
</dbReference>
<dbReference type="Pfam" id="PF02515">
    <property type="entry name" value="CoA_transf_3"/>
    <property type="match status" value="1"/>
</dbReference>
<keyword evidence="3" id="KW-1185">Reference proteome</keyword>
<evidence type="ECO:0000313" key="2">
    <source>
        <dbReference type="EMBL" id="PSC04905.1"/>
    </source>
</evidence>
<dbReference type="InterPro" id="IPR050483">
    <property type="entry name" value="CoA-transferase_III_domain"/>
</dbReference>
<dbReference type="Gene3D" id="3.40.50.10540">
    <property type="entry name" value="Crotonobetainyl-coa:carnitine coa-transferase, domain 1"/>
    <property type="match status" value="1"/>
</dbReference>
<dbReference type="AlphaFoldDB" id="A0A2T1HTC8"/>
<comment type="caution">
    <text evidence="2">The sequence shown here is derived from an EMBL/GenBank/DDBJ whole genome shotgun (WGS) entry which is preliminary data.</text>
</comment>
<proteinExistence type="predicted"/>
<reference evidence="3" key="1">
    <citation type="submission" date="2018-03" db="EMBL/GenBank/DDBJ databases">
        <authorList>
            <person name="Sun L."/>
            <person name="Liu H."/>
            <person name="Chen W."/>
            <person name="Huang K."/>
            <person name="Liu W."/>
            <person name="Gao X."/>
        </authorList>
    </citation>
    <scope>NUCLEOTIDE SEQUENCE [LARGE SCALE GENOMIC DNA]</scope>
    <source>
        <strain evidence="3">SH9</strain>
    </source>
</reference>
<evidence type="ECO:0000313" key="3">
    <source>
        <dbReference type="Proteomes" id="UP000239772"/>
    </source>
</evidence>
<organism evidence="2 3">
    <name type="scientific">Alsobacter soli</name>
    <dbReference type="NCBI Taxonomy" id="2109933"/>
    <lineage>
        <taxon>Bacteria</taxon>
        <taxon>Pseudomonadati</taxon>
        <taxon>Pseudomonadota</taxon>
        <taxon>Alphaproteobacteria</taxon>
        <taxon>Hyphomicrobiales</taxon>
        <taxon>Alsobacteraceae</taxon>
        <taxon>Alsobacter</taxon>
    </lineage>
</organism>
<evidence type="ECO:0008006" key="4">
    <source>
        <dbReference type="Google" id="ProtNLM"/>
    </source>
</evidence>
<dbReference type="RefSeq" id="WP_106336871.1">
    <property type="nucleotide sequence ID" value="NZ_PVZS01000010.1"/>
</dbReference>
<gene>
    <name evidence="2" type="ORF">SLNSH_10630</name>
</gene>
<dbReference type="OrthoDB" id="5720311at2"/>
<evidence type="ECO:0000256" key="1">
    <source>
        <dbReference type="ARBA" id="ARBA00022679"/>
    </source>
</evidence>
<dbReference type="InterPro" id="IPR044855">
    <property type="entry name" value="CoA-Trfase_III_dom3_sf"/>
</dbReference>
<sequence>MAGSLEGIKVLDLSRFIAGPMCGMLLGDMGADVVKVERAGKGEDARVIAPKVGGESLYVMMYNRNKRSLELDYRSAEGQQLLRDLASKADILIENFRPGTLEKMGCSYEELAALNPRLIVIRISGFGQTGPHAQRPCFDVIAQAMSGLMEITGEAGGQPVPSGAFVVDQVTGLYATVGALGALHARQSTGRGQVVDAALLDSAVTLLLTAIPEYALFGNQATRKGARDRYSAPANNYRCKDDRWVHFNAGNDALFPRLCKAAGLDHLLADKRFNTHAARMANADAIETIVAGWAAQHDSDVVVEILARAEVPCGKVATIAEVASNPQLRHRDQIVDIEYPSVGKVPMHGVTVKLSETANSIRRRAPRIGEHTAEVLADWLG</sequence>
<dbReference type="EMBL" id="PVZS01000010">
    <property type="protein sequence ID" value="PSC04905.1"/>
    <property type="molecule type" value="Genomic_DNA"/>
</dbReference>
<name>A0A2T1HTC8_9HYPH</name>